<dbReference type="AlphaFoldDB" id="A0A4R0RIJ6"/>
<proteinExistence type="predicted"/>
<dbReference type="SUPFAM" id="SSF52047">
    <property type="entry name" value="RNI-like"/>
    <property type="match status" value="1"/>
</dbReference>
<dbReference type="InterPro" id="IPR032675">
    <property type="entry name" value="LRR_dom_sf"/>
</dbReference>
<dbReference type="Gene3D" id="3.80.10.10">
    <property type="entry name" value="Ribonuclease Inhibitor"/>
    <property type="match status" value="1"/>
</dbReference>
<name>A0A4R0RIJ6_9APHY</name>
<comment type="caution">
    <text evidence="1">The sequence shown here is derived from an EMBL/GenBank/DDBJ whole genome shotgun (WGS) entry which is preliminary data.</text>
</comment>
<dbReference type="EMBL" id="RWJN01000286">
    <property type="protein sequence ID" value="TCD63608.1"/>
    <property type="molecule type" value="Genomic_DNA"/>
</dbReference>
<keyword evidence="2" id="KW-1185">Reference proteome</keyword>
<organism evidence="1 2">
    <name type="scientific">Steccherinum ochraceum</name>
    <dbReference type="NCBI Taxonomy" id="92696"/>
    <lineage>
        <taxon>Eukaryota</taxon>
        <taxon>Fungi</taxon>
        <taxon>Dikarya</taxon>
        <taxon>Basidiomycota</taxon>
        <taxon>Agaricomycotina</taxon>
        <taxon>Agaricomycetes</taxon>
        <taxon>Polyporales</taxon>
        <taxon>Steccherinaceae</taxon>
        <taxon>Steccherinum</taxon>
    </lineage>
</organism>
<dbReference type="OrthoDB" id="2758792at2759"/>
<accession>A0A4R0RIJ6</accession>
<dbReference type="Proteomes" id="UP000292702">
    <property type="component" value="Unassembled WGS sequence"/>
</dbReference>
<protein>
    <submittedName>
        <fullName evidence="1">Uncharacterized protein</fullName>
    </submittedName>
</protein>
<gene>
    <name evidence="1" type="ORF">EIP91_005187</name>
</gene>
<evidence type="ECO:0000313" key="2">
    <source>
        <dbReference type="Proteomes" id="UP000292702"/>
    </source>
</evidence>
<dbReference type="Gene3D" id="1.20.1280.50">
    <property type="match status" value="1"/>
</dbReference>
<dbReference type="STRING" id="92696.A0A4R0RIJ6"/>
<sequence>MPTTIHDLSDDVLLVIFLHYVQSFDFDAPRSYHDASFSPYAFIRITFICRRWRHLALQDPFLWTSISVTDRVECLDAVAKRSQQTGLSVTLENWRGRDQKSISFVTEQKERIRHLHLRAYREAFSGMEPCLGNPLPELRTLKLTYDVEDITGPGYPNLSIDGILKNTPKLHTMDVTSCGLYSMDEQLYSPPPDQDQKISHVRMRSPGKSLIRPTVNEFVLAYFQNVTTLYLSYVVVFYEDGPDQFSLSFPRLQQLELHDMSPHRLPYILYPMTFPSSATLRITCGFHGGVGMYRYFREFSNAISRKLRDSTLRPVRTEPILSLIVSIDYLFDQVVLNASSVDEVSFDASRAHTDLQITLIAHNDSTQWTEWCYGELLTNICPYLPLAEVTTVCLDISSPCLQFLEALESKTDLWGALRSMTKVRTLAIRDAPVRDVVELLLCPIVYGKEQFERMLEAAEVTAEDAKPLFPILEHLHLDTVDFAADSESKDAGFSVRSLLERREKESMPIRRLTLANCTGVSDEIVKDLREVVELVVQ</sequence>
<evidence type="ECO:0000313" key="1">
    <source>
        <dbReference type="EMBL" id="TCD63608.1"/>
    </source>
</evidence>
<reference evidence="1 2" key="1">
    <citation type="submission" date="2018-11" db="EMBL/GenBank/DDBJ databases">
        <title>Genome assembly of Steccherinum ochraceum LE-BIN_3174, the white-rot fungus of the Steccherinaceae family (The Residual Polyporoid clade, Polyporales, Basidiomycota).</title>
        <authorList>
            <person name="Fedorova T.V."/>
            <person name="Glazunova O.A."/>
            <person name="Landesman E.O."/>
            <person name="Moiseenko K.V."/>
            <person name="Psurtseva N.V."/>
            <person name="Savinova O.S."/>
            <person name="Shakhova N.V."/>
            <person name="Tyazhelova T.V."/>
            <person name="Vasina D.V."/>
        </authorList>
    </citation>
    <scope>NUCLEOTIDE SEQUENCE [LARGE SCALE GENOMIC DNA]</scope>
    <source>
        <strain evidence="1 2">LE-BIN_3174</strain>
    </source>
</reference>